<feature type="coiled-coil region" evidence="1">
    <location>
        <begin position="266"/>
        <end position="326"/>
    </location>
</feature>
<feature type="region of interest" description="Disordered" evidence="2">
    <location>
        <begin position="535"/>
        <end position="564"/>
    </location>
</feature>
<evidence type="ECO:0000313" key="6">
    <source>
        <dbReference type="EMBL" id="EFX92058.1"/>
    </source>
</evidence>
<keyword evidence="1" id="KW-0175">Coiled coil</keyword>
<dbReference type="NCBIfam" id="TIGR02675">
    <property type="entry name" value="tape_meas_nterm"/>
    <property type="match status" value="1"/>
</dbReference>
<protein>
    <submittedName>
        <fullName evidence="6">Phage tail tape measure protein, lambda family</fullName>
    </submittedName>
</protein>
<accession>E8KGC6</accession>
<organism evidence="6 7">
    <name type="scientific">Actinobacillus ureae ATCC 25976</name>
    <dbReference type="NCBI Taxonomy" id="887324"/>
    <lineage>
        <taxon>Bacteria</taxon>
        <taxon>Pseudomonadati</taxon>
        <taxon>Pseudomonadota</taxon>
        <taxon>Gammaproteobacteria</taxon>
        <taxon>Pasteurellales</taxon>
        <taxon>Pasteurellaceae</taxon>
        <taxon>Actinobacillus</taxon>
    </lineage>
</organism>
<evidence type="ECO:0000313" key="7">
    <source>
        <dbReference type="Proteomes" id="UP000005467"/>
    </source>
</evidence>
<feature type="coiled-coil region" evidence="1">
    <location>
        <begin position="677"/>
        <end position="711"/>
    </location>
</feature>
<gene>
    <name evidence="6" type="ORF">HMPREF0027_0893</name>
</gene>
<proteinExistence type="predicted"/>
<feature type="domain" description="Tail length tape measure" evidence="3">
    <location>
        <begin position="230"/>
        <end position="423"/>
    </location>
</feature>
<dbReference type="Pfam" id="PF20155">
    <property type="entry name" value="TMP_3"/>
    <property type="match status" value="1"/>
</dbReference>
<evidence type="ECO:0000259" key="3">
    <source>
        <dbReference type="Pfam" id="PF06120"/>
    </source>
</evidence>
<reference evidence="6 7" key="1">
    <citation type="submission" date="2011-01" db="EMBL/GenBank/DDBJ databases">
        <authorList>
            <person name="Muzny D."/>
            <person name="Qin X."/>
            <person name="Deng J."/>
            <person name="Jiang H."/>
            <person name="Liu Y."/>
            <person name="Qu J."/>
            <person name="Song X.-Z."/>
            <person name="Zhang L."/>
            <person name="Thornton R."/>
            <person name="Coyle M."/>
            <person name="Francisco L."/>
            <person name="Jackson L."/>
            <person name="Javaid M."/>
            <person name="Korchina V."/>
            <person name="Kovar C."/>
            <person name="Mata R."/>
            <person name="Mathew T."/>
            <person name="Ngo R."/>
            <person name="Nguyen L."/>
            <person name="Nguyen N."/>
            <person name="Okwuonu G."/>
            <person name="Ongeri F."/>
            <person name="Pham C."/>
            <person name="Simmons D."/>
            <person name="Wilczek-Boney K."/>
            <person name="Hale W."/>
            <person name="Jakkamsetti A."/>
            <person name="Pham P."/>
            <person name="Ruth R."/>
            <person name="San Lucas F."/>
            <person name="Warren J."/>
            <person name="Zhang J."/>
            <person name="Zhao Z."/>
            <person name="Zhou C."/>
            <person name="Zhu D."/>
            <person name="Lee S."/>
            <person name="Bess C."/>
            <person name="Blankenburg K."/>
            <person name="Forbes L."/>
            <person name="Fu Q."/>
            <person name="Gubbala S."/>
            <person name="Hirani K."/>
            <person name="Jayaseelan J.C."/>
            <person name="Lara F."/>
            <person name="Munidasa M."/>
            <person name="Palculict T."/>
            <person name="Patil S."/>
            <person name="Pu L.-L."/>
            <person name="Saada N."/>
            <person name="Tang L."/>
            <person name="Weissenberger G."/>
            <person name="Zhu Y."/>
            <person name="Hemphill L."/>
            <person name="Shang Y."/>
            <person name="Youmans B."/>
            <person name="Ayvaz T."/>
            <person name="Ross M."/>
            <person name="Santibanez J."/>
            <person name="Aqrawi P."/>
            <person name="Gross S."/>
            <person name="Joshi V."/>
            <person name="Fowler G."/>
            <person name="Nazareth L."/>
            <person name="Reid J."/>
            <person name="Worley K."/>
            <person name="Petrosino J."/>
            <person name="Highlander S."/>
            <person name="Gibbs R."/>
        </authorList>
    </citation>
    <scope>NUCLEOTIDE SEQUENCE [LARGE SCALE GENOMIC DNA]</scope>
    <source>
        <strain evidence="6 7">ATCC 25976</strain>
    </source>
</reference>
<name>E8KGC6_9PAST</name>
<dbReference type="InterPro" id="IPR009302">
    <property type="entry name" value="Tail_length_tape_measure"/>
</dbReference>
<dbReference type="Pfam" id="PF06120">
    <property type="entry name" value="Phage_HK97_TLTM"/>
    <property type="match status" value="1"/>
</dbReference>
<evidence type="ECO:0000256" key="2">
    <source>
        <dbReference type="SAM" id="MobiDB-lite"/>
    </source>
</evidence>
<dbReference type="Pfam" id="PF09718">
    <property type="entry name" value="Tape_meas_lam_C"/>
    <property type="match status" value="1"/>
</dbReference>
<dbReference type="InterPro" id="IPR006431">
    <property type="entry name" value="Phage_tape_meas_C"/>
</dbReference>
<comment type="caution">
    <text evidence="6">The sequence shown here is derived from an EMBL/GenBank/DDBJ whole genome shotgun (WGS) entry which is preliminary data.</text>
</comment>
<dbReference type="NCBIfam" id="TIGR01541">
    <property type="entry name" value="tape_meas_lam_C"/>
    <property type="match status" value="1"/>
</dbReference>
<dbReference type="AlphaFoldDB" id="E8KGC6"/>
<dbReference type="HOGENOM" id="CLU_279355_0_0_6"/>
<keyword evidence="7" id="KW-1185">Reference proteome</keyword>
<feature type="domain" description="Tape measure protein N-terminal" evidence="5">
    <location>
        <begin position="1"/>
        <end position="98"/>
    </location>
</feature>
<dbReference type="Proteomes" id="UP000005467">
    <property type="component" value="Unassembled WGS sequence"/>
</dbReference>
<evidence type="ECO:0000259" key="4">
    <source>
        <dbReference type="Pfam" id="PF09718"/>
    </source>
</evidence>
<dbReference type="InterPro" id="IPR013491">
    <property type="entry name" value="Tape_meas_N"/>
</dbReference>
<evidence type="ECO:0000256" key="1">
    <source>
        <dbReference type="SAM" id="Coils"/>
    </source>
</evidence>
<dbReference type="EMBL" id="AEVG01000059">
    <property type="protein sequence ID" value="EFX92058.1"/>
    <property type="molecule type" value="Genomic_DNA"/>
</dbReference>
<feature type="domain" description="Bacteriophage tail tape measure C-terminal" evidence="4">
    <location>
        <begin position="721"/>
        <end position="791"/>
    </location>
</feature>
<evidence type="ECO:0000259" key="5">
    <source>
        <dbReference type="Pfam" id="PF20155"/>
    </source>
</evidence>
<sequence>MVQFSQSLLIGKLKAQEFNSLMTQTPSVVQAIAKGLGVTTAELKEMVDKGELSAQKMVEGLKKAESSVNDLYGKTSTTISGAMQNLATATEKWVGEKDKAIGVSNGLVNATNFLATNLDTIAPVLLNIGAAWAAIKLKERVQETYNTTVVTQQKAKSAVVTAQATLRQSQSELVFACSAMQSLQAQLQLARTEQERTIIRQRMKAQSAEIIALTNAERVATQNLAKAKKSANLLNGAMSALGGPIGLVTVGLTFGASALWEWYQSAEQATQKVIDFADELPRLKENLNAMNSIDLRATKAQLEESAIAQQREVEKLKRKVKDLQQEIAQTPTLEILEDDYGYQVTIDNTAKLAQLQRDLDKEIKKLSDSTQKLAETQATTATVTQQLADVSQNELDAIYQRLGITLIDVDRNSQDFNSSMLITGNTATQVQSPLSSMMDKIFGVGDTARASAKDLYVFSHVARDALAQGKIPELPKPDEKTQQAIDRIKRRNEINNAKGQNWVNKSVNDALINQGLDPTKADYAEMREVLTEQFQHQLNERNRRGERGSKDEAEKAAEKSREDYQKQFGEMSYRLPELKANTKDIEMFGQVSHYQEVKKLTEDIALNAEKYKNFGLEGIEQLKSLLSQIDGEHQKLEIAKFGYDNTQKIKAMEFELTLLGKTRSEQELLQYGYQLEQEAAKLRIGMTEENIAKLDEEIAKLKECYSILQQEQERKRSDPVEGIKSGWSDIENSVTDVAGNMQNITVNAFNNMSDALTDFVLTGKGNFRDMATSILKDIAAMTVKMLLFNAIKSGMSAFGGFSSGGFVGGDFATGGYTGDGGKFTPAGIVHKGEYVITKEATSRIGLDYLNYLNYGRRGFANGGGVAVPRVPSINHQLSNNGETHNSVTITVNIDKNGNAESSVEQQAQQGKQLGNLIQAKVLEVLSRERRVGGMLSPNIRVI</sequence>
<feature type="compositionally biased region" description="Basic and acidic residues" evidence="2">
    <location>
        <begin position="538"/>
        <end position="564"/>
    </location>
</feature>